<accession>A0AAQ3SJN9</accession>
<gene>
    <name evidence="2" type="ORF">U9M48_005185</name>
</gene>
<keyword evidence="3" id="KW-1185">Reference proteome</keyword>
<dbReference type="AlphaFoldDB" id="A0AAQ3SJN9"/>
<dbReference type="Proteomes" id="UP001341281">
    <property type="component" value="Chromosome 01"/>
</dbReference>
<evidence type="ECO:0000313" key="2">
    <source>
        <dbReference type="EMBL" id="WVZ54377.1"/>
    </source>
</evidence>
<feature type="compositionally biased region" description="Basic and acidic residues" evidence="1">
    <location>
        <begin position="1"/>
        <end position="43"/>
    </location>
</feature>
<reference evidence="2 3" key="1">
    <citation type="submission" date="2024-02" db="EMBL/GenBank/DDBJ databases">
        <title>High-quality chromosome-scale genome assembly of Pensacola bahiagrass (Paspalum notatum Flugge var. saurae).</title>
        <authorList>
            <person name="Vega J.M."/>
            <person name="Podio M."/>
            <person name="Orjuela J."/>
            <person name="Siena L.A."/>
            <person name="Pessino S.C."/>
            <person name="Combes M.C."/>
            <person name="Mariac C."/>
            <person name="Albertini E."/>
            <person name="Pupilli F."/>
            <person name="Ortiz J.P.A."/>
            <person name="Leblanc O."/>
        </authorList>
    </citation>
    <scope>NUCLEOTIDE SEQUENCE [LARGE SCALE GENOMIC DNA]</scope>
    <source>
        <strain evidence="2">R1</strain>
        <tissue evidence="2">Leaf</tissue>
    </source>
</reference>
<sequence length="62" mass="6910">MADDKRELSTKINDERDAMIMKHEVEEDPVKKQEPEKEPDGTAKSDANLGGAVDKLRKGAKD</sequence>
<proteinExistence type="predicted"/>
<protein>
    <submittedName>
        <fullName evidence="2">Uncharacterized protein</fullName>
    </submittedName>
</protein>
<dbReference type="EMBL" id="CP144745">
    <property type="protein sequence ID" value="WVZ54377.1"/>
    <property type="molecule type" value="Genomic_DNA"/>
</dbReference>
<feature type="region of interest" description="Disordered" evidence="1">
    <location>
        <begin position="1"/>
        <end position="62"/>
    </location>
</feature>
<organism evidence="2 3">
    <name type="scientific">Paspalum notatum var. saurae</name>
    <dbReference type="NCBI Taxonomy" id="547442"/>
    <lineage>
        <taxon>Eukaryota</taxon>
        <taxon>Viridiplantae</taxon>
        <taxon>Streptophyta</taxon>
        <taxon>Embryophyta</taxon>
        <taxon>Tracheophyta</taxon>
        <taxon>Spermatophyta</taxon>
        <taxon>Magnoliopsida</taxon>
        <taxon>Liliopsida</taxon>
        <taxon>Poales</taxon>
        <taxon>Poaceae</taxon>
        <taxon>PACMAD clade</taxon>
        <taxon>Panicoideae</taxon>
        <taxon>Andropogonodae</taxon>
        <taxon>Paspaleae</taxon>
        <taxon>Paspalinae</taxon>
        <taxon>Paspalum</taxon>
    </lineage>
</organism>
<name>A0AAQ3SJN9_PASNO</name>
<evidence type="ECO:0000256" key="1">
    <source>
        <dbReference type="SAM" id="MobiDB-lite"/>
    </source>
</evidence>
<evidence type="ECO:0000313" key="3">
    <source>
        <dbReference type="Proteomes" id="UP001341281"/>
    </source>
</evidence>